<protein>
    <submittedName>
        <fullName evidence="1">Uncharacterized protein</fullName>
    </submittedName>
</protein>
<sequence length="16" mass="1896">MLLTENQSLPSRWCFA</sequence>
<dbReference type="AlphaFoldDB" id="A0A2P2P9Z0"/>
<reference evidence="1" key="1">
    <citation type="submission" date="2018-02" db="EMBL/GenBank/DDBJ databases">
        <title>Rhizophora mucronata_Transcriptome.</title>
        <authorList>
            <person name="Meera S.P."/>
            <person name="Sreeshan A."/>
            <person name="Augustine A."/>
        </authorList>
    </citation>
    <scope>NUCLEOTIDE SEQUENCE</scope>
    <source>
        <tissue evidence="1">Leaf</tissue>
    </source>
</reference>
<organism evidence="1">
    <name type="scientific">Rhizophora mucronata</name>
    <name type="common">Asiatic mangrove</name>
    <dbReference type="NCBI Taxonomy" id="61149"/>
    <lineage>
        <taxon>Eukaryota</taxon>
        <taxon>Viridiplantae</taxon>
        <taxon>Streptophyta</taxon>
        <taxon>Embryophyta</taxon>
        <taxon>Tracheophyta</taxon>
        <taxon>Spermatophyta</taxon>
        <taxon>Magnoliopsida</taxon>
        <taxon>eudicotyledons</taxon>
        <taxon>Gunneridae</taxon>
        <taxon>Pentapetalae</taxon>
        <taxon>rosids</taxon>
        <taxon>fabids</taxon>
        <taxon>Malpighiales</taxon>
        <taxon>Rhizophoraceae</taxon>
        <taxon>Rhizophora</taxon>
    </lineage>
</organism>
<accession>A0A2P2P9Z0</accession>
<proteinExistence type="predicted"/>
<dbReference type="EMBL" id="GGEC01070957">
    <property type="protein sequence ID" value="MBX51441.1"/>
    <property type="molecule type" value="Transcribed_RNA"/>
</dbReference>
<evidence type="ECO:0000313" key="1">
    <source>
        <dbReference type="EMBL" id="MBX51441.1"/>
    </source>
</evidence>
<name>A0A2P2P9Z0_RHIMU</name>